<dbReference type="EMBL" id="BAABEZ010000022">
    <property type="protein sequence ID" value="GAA4457339.1"/>
    <property type="molecule type" value="Genomic_DNA"/>
</dbReference>
<keyword evidence="1" id="KW-1133">Transmembrane helix</keyword>
<sequence>MAKQGSSTRKNQQRQATVRLLLLTAILICVNLIASRLHFGIDLTEEKRFTLSPSTKRLLKNMDEVAVVEVYLKGELPSGFQRLAATTRERLSYFKEIAGKNLVFRFSDPFEGKREDEKGPIFQALAKKGINGTNLQLKTDEGYSEKIIFPCALVKYKGREFPINLLENDRQGMSPMEVLNYSESLLEYKFASALNFLSRPDQTRIAYIVGHDEMLGPQTRDMLMTLSTIYRVDTLYLPGELSIKGPGTGLFDAIIINKPRAAFDDKEKFKIDQFVMRGGSVLWALDGVIATMDSLKGSNESFLTQELPLNLDDLLFNCGVRVNANLIEDMDCNPIPVVVGMTGDQPQAELRPWIYFPVLMPSAKHPIVHNLDPVKTMFTSSIDTIANPDIRKTVLLASSKYSRVTPHPARVSLSMMAYKPDNKLFNKGYQPVAVLAEGKFKSTFNNRFPASFLAVLRDSLKMPFKGQCDTPAKMIIISDGDVFENDYSQREGTMDMGYWRFTGNFFSNKAFMLNCMEYLTDRSGLLESRSKDVKLRLLDSGRVKDEQTKWQWINIALPIGLVLIFASAYIFFRKRRFEKPSA</sequence>
<evidence type="ECO:0000259" key="2">
    <source>
        <dbReference type="Pfam" id="PF09822"/>
    </source>
</evidence>
<dbReference type="RefSeq" id="WP_344827405.1">
    <property type="nucleotide sequence ID" value="NZ_BAABEZ010000022.1"/>
</dbReference>
<feature type="domain" description="ABC-type uncharacterised transport system" evidence="2">
    <location>
        <begin position="203"/>
        <end position="515"/>
    </location>
</feature>
<dbReference type="NCBIfam" id="TIGR03521">
    <property type="entry name" value="GldG"/>
    <property type="match status" value="1"/>
</dbReference>
<reference evidence="5" key="1">
    <citation type="journal article" date="2019" name="Int. J. Syst. Evol. Microbiol.">
        <title>The Global Catalogue of Microorganisms (GCM) 10K type strain sequencing project: providing services to taxonomists for standard genome sequencing and annotation.</title>
        <authorList>
            <consortium name="The Broad Institute Genomics Platform"/>
            <consortium name="The Broad Institute Genome Sequencing Center for Infectious Disease"/>
            <person name="Wu L."/>
            <person name="Ma J."/>
        </authorList>
    </citation>
    <scope>NUCLEOTIDE SEQUENCE [LARGE SCALE GENOMIC DNA]</scope>
    <source>
        <strain evidence="5">JCM 31921</strain>
    </source>
</reference>
<feature type="domain" description="DUF7088" evidence="3">
    <location>
        <begin position="45"/>
        <end position="154"/>
    </location>
</feature>
<proteinExistence type="predicted"/>
<protein>
    <submittedName>
        <fullName evidence="4">Gliding motility-associated ABC transporter substrate-binding protein GldG</fullName>
    </submittedName>
</protein>
<feature type="transmembrane region" description="Helical" evidence="1">
    <location>
        <begin position="20"/>
        <end position="39"/>
    </location>
</feature>
<gene>
    <name evidence="4" type="primary">gldG</name>
    <name evidence="4" type="ORF">GCM10023092_24050</name>
</gene>
<comment type="caution">
    <text evidence="4">The sequence shown here is derived from an EMBL/GenBank/DDBJ whole genome shotgun (WGS) entry which is preliminary data.</text>
</comment>
<keyword evidence="1" id="KW-0812">Transmembrane</keyword>
<dbReference type="Pfam" id="PF23357">
    <property type="entry name" value="DUF7088"/>
    <property type="match status" value="1"/>
</dbReference>
<dbReference type="InterPro" id="IPR019863">
    <property type="entry name" value="Motility-assoc_ABC-rel_GldG"/>
</dbReference>
<evidence type="ECO:0000313" key="4">
    <source>
        <dbReference type="EMBL" id="GAA4457339.1"/>
    </source>
</evidence>
<keyword evidence="5" id="KW-1185">Reference proteome</keyword>
<evidence type="ECO:0000256" key="1">
    <source>
        <dbReference type="SAM" id="Phobius"/>
    </source>
</evidence>
<keyword evidence="1" id="KW-0472">Membrane</keyword>
<feature type="transmembrane region" description="Helical" evidence="1">
    <location>
        <begin position="552"/>
        <end position="572"/>
    </location>
</feature>
<dbReference type="InterPro" id="IPR055396">
    <property type="entry name" value="DUF7088"/>
</dbReference>
<evidence type="ECO:0000313" key="5">
    <source>
        <dbReference type="Proteomes" id="UP001501410"/>
    </source>
</evidence>
<organism evidence="4 5">
    <name type="scientific">Rurimicrobium arvi</name>
    <dbReference type="NCBI Taxonomy" id="2049916"/>
    <lineage>
        <taxon>Bacteria</taxon>
        <taxon>Pseudomonadati</taxon>
        <taxon>Bacteroidota</taxon>
        <taxon>Chitinophagia</taxon>
        <taxon>Chitinophagales</taxon>
        <taxon>Chitinophagaceae</taxon>
        <taxon>Rurimicrobium</taxon>
    </lineage>
</organism>
<dbReference type="Proteomes" id="UP001501410">
    <property type="component" value="Unassembled WGS sequence"/>
</dbReference>
<dbReference type="Pfam" id="PF09822">
    <property type="entry name" value="ABC_transp_aux"/>
    <property type="match status" value="1"/>
</dbReference>
<evidence type="ECO:0000259" key="3">
    <source>
        <dbReference type="Pfam" id="PF23357"/>
    </source>
</evidence>
<name>A0ABP8MY75_9BACT</name>
<dbReference type="InterPro" id="IPR019196">
    <property type="entry name" value="ABC_transp_unknown"/>
</dbReference>
<accession>A0ABP8MY75</accession>